<dbReference type="Proteomes" id="UP000256478">
    <property type="component" value="Unassembled WGS sequence"/>
</dbReference>
<evidence type="ECO:0008006" key="3">
    <source>
        <dbReference type="Google" id="ProtNLM"/>
    </source>
</evidence>
<dbReference type="RefSeq" id="WP_116007614.1">
    <property type="nucleotide sequence ID" value="NZ_QUOU01000001.1"/>
</dbReference>
<organism evidence="1 2">
    <name type="scientific">Thalassotalea euphylliae</name>
    <dbReference type="NCBI Taxonomy" id="1655234"/>
    <lineage>
        <taxon>Bacteria</taxon>
        <taxon>Pseudomonadati</taxon>
        <taxon>Pseudomonadota</taxon>
        <taxon>Gammaproteobacteria</taxon>
        <taxon>Alteromonadales</taxon>
        <taxon>Colwelliaceae</taxon>
        <taxon>Thalassotalea</taxon>
    </lineage>
</organism>
<evidence type="ECO:0000313" key="1">
    <source>
        <dbReference type="EMBL" id="REL26497.1"/>
    </source>
</evidence>
<accession>A0A3E0TQ86</accession>
<protein>
    <recommendedName>
        <fullName evidence="3">Alpha/beta hydrolase</fullName>
    </recommendedName>
</protein>
<gene>
    <name evidence="1" type="ORF">DXX93_07805</name>
</gene>
<sequence>MEKPLVLLIHGMGTHQPGAITDEFQKGLAESAKFLGIEDFNASDEFEFDEFNYSEFLDDWRNQHANHAQAITDAMLAGPSFLNRILSFQAKLANDEFLYTHWLDVFVYCVLDTVRVEVTAQLMAKLMTILKAAKDDNDNPREVIFVAHSLGTALLHDTLDLLYVGSGGEPDTTHTIRYVNYPIDGLWMVANVSRLTHILTRLRDPEHSIVRDNSVSHDGICTGFYPVFNEFDPFTLIKRYKVEPVFGELIRTKDFRRLSDGWVNPHDFGEYMSDPSVGGVFLDTHSSHDISLQQLRDAMASYRHTTLSGNASSKYKAIKKAIADIEHAIDQGASKTQKVILLMELYEHFKEAYDLLKSGFAKR</sequence>
<name>A0A3E0TQ86_9GAMM</name>
<reference evidence="1 2" key="1">
    <citation type="submission" date="2018-08" db="EMBL/GenBank/DDBJ databases">
        <title>Thalassotalea euphylliae genome.</title>
        <authorList>
            <person name="Summers S."/>
            <person name="Rice S.A."/>
            <person name="Freckelton M.L."/>
            <person name="Nedved B.T."/>
            <person name="Hadfield M.G."/>
        </authorList>
    </citation>
    <scope>NUCLEOTIDE SEQUENCE [LARGE SCALE GENOMIC DNA]</scope>
    <source>
        <strain evidence="1 2">H1</strain>
    </source>
</reference>
<dbReference type="EMBL" id="QUOU01000001">
    <property type="protein sequence ID" value="REL26497.1"/>
    <property type="molecule type" value="Genomic_DNA"/>
</dbReference>
<dbReference type="AlphaFoldDB" id="A0A3E0TQ86"/>
<evidence type="ECO:0000313" key="2">
    <source>
        <dbReference type="Proteomes" id="UP000256478"/>
    </source>
</evidence>
<comment type="caution">
    <text evidence="1">The sequence shown here is derived from an EMBL/GenBank/DDBJ whole genome shotgun (WGS) entry which is preliminary data.</text>
</comment>
<proteinExistence type="predicted"/>
<dbReference type="OrthoDB" id="5810117at2"/>